<dbReference type="HOGENOM" id="CLU_023257_0_1_12"/>
<proteinExistence type="predicted"/>
<dbReference type="InterPro" id="IPR017439">
    <property type="entry name" value="Amidohydrolase"/>
</dbReference>
<evidence type="ECO:0000256" key="1">
    <source>
        <dbReference type="ARBA" id="ARBA00022801"/>
    </source>
</evidence>
<evidence type="ECO:0000313" key="5">
    <source>
        <dbReference type="Proteomes" id="UP000002318"/>
    </source>
</evidence>
<protein>
    <submittedName>
        <fullName evidence="4">Amidohydrolase</fullName>
        <ecNumber evidence="4">3.5.1.47</ecNumber>
    </submittedName>
</protein>
<dbReference type="Pfam" id="PF07687">
    <property type="entry name" value="M20_dimer"/>
    <property type="match status" value="1"/>
</dbReference>
<dbReference type="EC" id="3.5.1.47" evidence="4"/>
<organism evidence="4 5">
    <name type="scientific">Sediminispirochaeta smaragdinae (strain DSM 11293 / JCM 15392 / SEBR 4228)</name>
    <name type="common">Spirochaeta smaragdinae</name>
    <dbReference type="NCBI Taxonomy" id="573413"/>
    <lineage>
        <taxon>Bacteria</taxon>
        <taxon>Pseudomonadati</taxon>
        <taxon>Spirochaetota</taxon>
        <taxon>Spirochaetia</taxon>
        <taxon>Spirochaetales</taxon>
        <taxon>Spirochaetaceae</taxon>
        <taxon>Sediminispirochaeta</taxon>
    </lineage>
</organism>
<feature type="binding site" evidence="2">
    <location>
        <position position="100"/>
    </location>
    <ligand>
        <name>Mn(2+)</name>
        <dbReference type="ChEBI" id="CHEBI:29035"/>
        <label>2</label>
    </ligand>
</feature>
<dbReference type="InterPro" id="IPR011650">
    <property type="entry name" value="Peptidase_M20_dimer"/>
</dbReference>
<feature type="domain" description="Peptidase M20 dimerisation" evidence="3">
    <location>
        <begin position="185"/>
        <end position="278"/>
    </location>
</feature>
<dbReference type="STRING" id="573413.Spirs_0565"/>
<dbReference type="GO" id="GO:0019877">
    <property type="term" value="P:diaminopimelate biosynthetic process"/>
    <property type="evidence" value="ECO:0007669"/>
    <property type="project" value="UniProtKB-ARBA"/>
</dbReference>
<dbReference type="PANTHER" id="PTHR11014">
    <property type="entry name" value="PEPTIDASE M20 FAMILY MEMBER"/>
    <property type="match status" value="1"/>
</dbReference>
<dbReference type="SUPFAM" id="SSF53187">
    <property type="entry name" value="Zn-dependent exopeptidases"/>
    <property type="match status" value="1"/>
</dbReference>
<dbReference type="Pfam" id="PF01546">
    <property type="entry name" value="Peptidase_M20"/>
    <property type="match status" value="1"/>
</dbReference>
<evidence type="ECO:0000256" key="2">
    <source>
        <dbReference type="PIRSR" id="PIRSR005962-1"/>
    </source>
</evidence>
<dbReference type="OrthoDB" id="9776731at2"/>
<sequence length="392" mass="42467">MEFKARIAELKEELIALRRDFHMHPELGFQEYRTAEKVETFLKGLGLSPKRIADTGVVALIEGSSPGPVLMLRADIDALPIREENDLPYTSVNDGVMHACGHDAHTAMLLIAAKVLTEYRNRIPGTVKLVFQPNEEIAGAEKLVEQGLMKNPDVNAALGIHIWTPLPSGQIGIQSGAVMASMDVFKIVIQGRGGHTGYPESAVDPVIAASALVMDAQRIQTREISLMKPTVIMFGKIEGGTKNNIIPDTVTLEGSMRYLYAGGSGSEEDPPARLKRLAEAVCAVHGCSCEVHVERENSAVVNDRGMVELVHKTASQIVGADRVVGHASMAGEDFSAYASRVPAAFVFLGTGNPSKKSTYPHHNPRFNIDEDTMTTGVELFVRSVFAYFGNTT</sequence>
<dbReference type="Gene3D" id="3.40.630.10">
    <property type="entry name" value="Zn peptidases"/>
    <property type="match status" value="1"/>
</dbReference>
<dbReference type="GO" id="GO:0046872">
    <property type="term" value="F:metal ion binding"/>
    <property type="evidence" value="ECO:0007669"/>
    <property type="project" value="UniProtKB-KW"/>
</dbReference>
<dbReference type="NCBIfam" id="TIGR01891">
    <property type="entry name" value="amidohydrolases"/>
    <property type="match status" value="1"/>
</dbReference>
<reference evidence="4 5" key="1">
    <citation type="journal article" date="2010" name="Stand. Genomic Sci.">
        <title>Complete genome sequence of Spirochaeta smaragdinae type strain (SEBR 4228).</title>
        <authorList>
            <person name="Mavromatis K."/>
            <person name="Yasawong M."/>
            <person name="Chertkov O."/>
            <person name="Lapidus A."/>
            <person name="Lucas S."/>
            <person name="Nolan M."/>
            <person name="Del Rio T.G."/>
            <person name="Tice H."/>
            <person name="Cheng J.F."/>
            <person name="Pitluck S."/>
            <person name="Liolios K."/>
            <person name="Ivanova N."/>
            <person name="Tapia R."/>
            <person name="Han C."/>
            <person name="Bruce D."/>
            <person name="Goodwin L."/>
            <person name="Pati A."/>
            <person name="Chen A."/>
            <person name="Palaniappan K."/>
            <person name="Land M."/>
            <person name="Hauser L."/>
            <person name="Chang Y.J."/>
            <person name="Jeffries C.D."/>
            <person name="Detter J.C."/>
            <person name="Rohde M."/>
            <person name="Brambilla E."/>
            <person name="Spring S."/>
            <person name="Goker M."/>
            <person name="Sikorski J."/>
            <person name="Woyke T."/>
            <person name="Bristow J."/>
            <person name="Eisen J.A."/>
            <person name="Markowitz V."/>
            <person name="Hugenholtz P."/>
            <person name="Klenk H.P."/>
            <person name="Kyrpides N.C."/>
        </authorList>
    </citation>
    <scope>NUCLEOTIDE SEQUENCE [LARGE SCALE GENOMIC DNA]</scope>
    <source>
        <strain evidence="5">DSM 11293 / JCM 15392 / SEBR 4228</strain>
    </source>
</reference>
<keyword evidence="5" id="KW-1185">Reference proteome</keyword>
<feature type="binding site" evidence="2">
    <location>
        <position position="136"/>
    </location>
    <ligand>
        <name>Mn(2+)</name>
        <dbReference type="ChEBI" id="CHEBI:29035"/>
        <label>2</label>
    </ligand>
</feature>
<feature type="binding site" evidence="2">
    <location>
        <position position="102"/>
    </location>
    <ligand>
        <name>Mn(2+)</name>
        <dbReference type="ChEBI" id="CHEBI:29035"/>
        <label>2</label>
    </ligand>
</feature>
<comment type="cofactor">
    <cofactor evidence="2">
        <name>Mn(2+)</name>
        <dbReference type="ChEBI" id="CHEBI:29035"/>
    </cofactor>
    <text evidence="2">The Mn(2+) ion enhances activity.</text>
</comment>
<keyword evidence="2" id="KW-0464">Manganese</keyword>
<keyword evidence="1 4" id="KW-0378">Hydrolase</keyword>
<dbReference type="EMBL" id="CP002116">
    <property type="protein sequence ID" value="ADK79710.1"/>
    <property type="molecule type" value="Genomic_DNA"/>
</dbReference>
<accession>E1RBI0</accession>
<gene>
    <name evidence="4" type="ordered locus">Spirs_0565</name>
</gene>
<evidence type="ECO:0000313" key="4">
    <source>
        <dbReference type="EMBL" id="ADK79710.1"/>
    </source>
</evidence>
<dbReference type="KEGG" id="ssm:Spirs_0565"/>
<feature type="binding site" evidence="2">
    <location>
        <position position="161"/>
    </location>
    <ligand>
        <name>Mn(2+)</name>
        <dbReference type="ChEBI" id="CHEBI:29035"/>
        <label>2</label>
    </ligand>
</feature>
<dbReference type="InterPro" id="IPR002933">
    <property type="entry name" value="Peptidase_M20"/>
</dbReference>
<dbReference type="GO" id="GO:0050118">
    <property type="term" value="F:N-acetyldiaminopimelate deacetylase activity"/>
    <property type="evidence" value="ECO:0007669"/>
    <property type="project" value="UniProtKB-EC"/>
</dbReference>
<dbReference type="RefSeq" id="WP_013253174.1">
    <property type="nucleotide sequence ID" value="NC_014364.1"/>
</dbReference>
<keyword evidence="2" id="KW-0479">Metal-binding</keyword>
<dbReference type="InterPro" id="IPR036264">
    <property type="entry name" value="Bact_exopeptidase_dim_dom"/>
</dbReference>
<dbReference type="AlphaFoldDB" id="E1RBI0"/>
<dbReference type="FunFam" id="3.30.70.360:FF:000001">
    <property type="entry name" value="N-acetyldiaminopimelate deacetylase"/>
    <property type="match status" value="1"/>
</dbReference>
<dbReference type="PIRSF" id="PIRSF005962">
    <property type="entry name" value="Pept_M20D_amidohydro"/>
    <property type="match status" value="1"/>
</dbReference>
<dbReference type="PANTHER" id="PTHR11014:SF63">
    <property type="entry name" value="METALLOPEPTIDASE, PUTATIVE (AFU_ORTHOLOGUE AFUA_6G09600)-RELATED"/>
    <property type="match status" value="1"/>
</dbReference>
<dbReference type="Proteomes" id="UP000002318">
    <property type="component" value="Chromosome"/>
</dbReference>
<evidence type="ECO:0000259" key="3">
    <source>
        <dbReference type="Pfam" id="PF07687"/>
    </source>
</evidence>
<name>E1RBI0_SEDSS</name>
<dbReference type="eggNOG" id="COG1473">
    <property type="taxonomic scope" value="Bacteria"/>
</dbReference>
<dbReference type="SUPFAM" id="SSF55031">
    <property type="entry name" value="Bacterial exopeptidase dimerisation domain"/>
    <property type="match status" value="1"/>
</dbReference>
<feature type="binding site" evidence="2">
    <location>
        <position position="362"/>
    </location>
    <ligand>
        <name>Mn(2+)</name>
        <dbReference type="ChEBI" id="CHEBI:29035"/>
        <label>2</label>
    </ligand>
</feature>
<dbReference type="Gene3D" id="3.30.70.360">
    <property type="match status" value="1"/>
</dbReference>